<dbReference type="GO" id="GO:1990535">
    <property type="term" value="P:neuron projection maintenance"/>
    <property type="evidence" value="ECO:0007669"/>
    <property type="project" value="TreeGrafter"/>
</dbReference>
<dbReference type="Proteomes" id="UP000051574">
    <property type="component" value="Unassembled WGS sequence"/>
</dbReference>
<evidence type="ECO:0000256" key="3">
    <source>
        <dbReference type="ARBA" id="ARBA00016840"/>
    </source>
</evidence>
<protein>
    <recommendedName>
        <fullName evidence="3">KIF-binding protein</fullName>
    </recommendedName>
</protein>
<accession>A0A0T6B754</accession>
<dbReference type="EMBL" id="LJIG01009384">
    <property type="protein sequence ID" value="KRT83188.1"/>
    <property type="molecule type" value="Genomic_DNA"/>
</dbReference>
<dbReference type="Pfam" id="PF12309">
    <property type="entry name" value="KBP_C"/>
    <property type="match status" value="1"/>
</dbReference>
<evidence type="ECO:0000313" key="7">
    <source>
        <dbReference type="EMBL" id="KRT83188.1"/>
    </source>
</evidence>
<evidence type="ECO:0000256" key="4">
    <source>
        <dbReference type="ARBA" id="ARBA00022490"/>
    </source>
</evidence>
<evidence type="ECO:0000256" key="2">
    <source>
        <dbReference type="ARBA" id="ARBA00010305"/>
    </source>
</evidence>
<dbReference type="OrthoDB" id="409897at2759"/>
<dbReference type="InterPro" id="IPR022083">
    <property type="entry name" value="KBP"/>
</dbReference>
<evidence type="ECO:0000313" key="8">
    <source>
        <dbReference type="Proteomes" id="UP000051574"/>
    </source>
</evidence>
<gene>
    <name evidence="7" type="ORF">AMK59_4253</name>
</gene>
<organism evidence="7 8">
    <name type="scientific">Oryctes borbonicus</name>
    <dbReference type="NCBI Taxonomy" id="1629725"/>
    <lineage>
        <taxon>Eukaryota</taxon>
        <taxon>Metazoa</taxon>
        <taxon>Ecdysozoa</taxon>
        <taxon>Arthropoda</taxon>
        <taxon>Hexapoda</taxon>
        <taxon>Insecta</taxon>
        <taxon>Pterygota</taxon>
        <taxon>Neoptera</taxon>
        <taxon>Endopterygota</taxon>
        <taxon>Coleoptera</taxon>
        <taxon>Polyphaga</taxon>
        <taxon>Scarabaeiformia</taxon>
        <taxon>Scarabaeidae</taxon>
        <taxon>Dynastinae</taxon>
        <taxon>Oryctes</taxon>
    </lineage>
</organism>
<evidence type="ECO:0000256" key="5">
    <source>
        <dbReference type="ARBA" id="ARBA00023212"/>
    </source>
</evidence>
<dbReference type="PANTHER" id="PTHR46321">
    <property type="entry name" value="KIF1-BINDING PROTEIN"/>
    <property type="match status" value="1"/>
</dbReference>
<keyword evidence="4" id="KW-0963">Cytoplasm</keyword>
<feature type="non-terminal residue" evidence="7">
    <location>
        <position position="595"/>
    </location>
</feature>
<proteinExistence type="inferred from homology"/>
<dbReference type="GO" id="GO:0000226">
    <property type="term" value="P:microtubule cytoskeleton organization"/>
    <property type="evidence" value="ECO:0007669"/>
    <property type="project" value="TreeGrafter"/>
</dbReference>
<comment type="similarity">
    <text evidence="2">Belongs to the KIF-binding protein family.</text>
</comment>
<evidence type="ECO:0000256" key="1">
    <source>
        <dbReference type="ARBA" id="ARBA00004245"/>
    </source>
</evidence>
<dbReference type="GO" id="GO:0021952">
    <property type="term" value="P:central nervous system projection neuron axonogenesis"/>
    <property type="evidence" value="ECO:0007669"/>
    <property type="project" value="TreeGrafter"/>
</dbReference>
<comment type="caution">
    <text evidence="7">The sequence shown here is derived from an EMBL/GenBank/DDBJ whole genome shotgun (WGS) entry which is preliminary data.</text>
</comment>
<dbReference type="PANTHER" id="PTHR46321:SF1">
    <property type="entry name" value="KIF-BINDING PROTEIN"/>
    <property type="match status" value="1"/>
</dbReference>
<comment type="subcellular location">
    <subcellularLocation>
        <location evidence="1">Cytoplasm</location>
        <location evidence="1">Cytoskeleton</location>
    </subcellularLocation>
</comment>
<dbReference type="AlphaFoldDB" id="A0A0T6B754"/>
<feature type="coiled-coil region" evidence="6">
    <location>
        <begin position="257"/>
        <end position="284"/>
    </location>
</feature>
<dbReference type="GO" id="GO:0005856">
    <property type="term" value="C:cytoskeleton"/>
    <property type="evidence" value="ECO:0007669"/>
    <property type="project" value="UniProtKB-SubCell"/>
</dbReference>
<reference evidence="7 8" key="1">
    <citation type="submission" date="2015-09" db="EMBL/GenBank/DDBJ databases">
        <title>Draft genome of the scarab beetle Oryctes borbonicus.</title>
        <authorList>
            <person name="Meyer J.M."/>
            <person name="Markov G.V."/>
            <person name="Baskaran P."/>
            <person name="Herrmann M."/>
            <person name="Sommer R.J."/>
            <person name="Roedelsperger C."/>
        </authorList>
    </citation>
    <scope>NUCLEOTIDE SEQUENCE [LARGE SCALE GENOMIC DNA]</scope>
    <source>
        <strain evidence="7">OB123</strain>
        <tissue evidence="7">Whole animal</tissue>
    </source>
</reference>
<keyword evidence="5" id="KW-0206">Cytoskeleton</keyword>
<evidence type="ECO:0000256" key="6">
    <source>
        <dbReference type="SAM" id="Coils"/>
    </source>
</evidence>
<name>A0A0T6B754_9SCAR</name>
<keyword evidence="6" id="KW-0175">Coiled coil</keyword>
<sequence length="595" mass="69390">MIISKEALVDLQEKYEKVKKLIEEDSKLDPETEPFLSKYAARTILISMNANLENLIRQQTQDSTDRVKLLGMISMIQLLLGIVSIDTEELSIGEKHLNKCKEIIDKSESEPEVAYVTLNLHNQFGILWSKREPKKAQMYLEDAEKFYNSFKESGRAPIDPNELFIHNLETFNSISAWEKFEKLHTLTLYYLAQIHGVLGDSLKSSVYCHVTLKRQLESKDYDPIDWALNSATLSQFFMETNGFKQARHHLAASSYIIEKYEEELNRITEHNENYNAKIENFRHRNADIARCWAKYGLLLMYNSKERLLKHTEDIESECTEITDLSKLILKEDSSVKTEGLKQLFFPLNLDVYEQKVTDQFLLTFDDAKKVFLNIQVWLNKAQEYYTLESLASDYIEIVQDQSQAYDSLVFYEESSDNQAKLYKRSVDLLENVISQVNPTYYMQYCRQIWFRLGQTYSDMVDIKSDKLKETNSRPAPHTLNKINNLIEKSIHNFTSFIDSFRNPKKELPKKVDNDFQKPFLQAYFHIGALNGRYVTLDKGRQLKNCEASLNAYGKVDEYCKENTEAAELIPSELSIVKEMLQLLPVKVMKLQHEVR</sequence>
<keyword evidence="8" id="KW-1185">Reference proteome</keyword>